<evidence type="ECO:0000256" key="2">
    <source>
        <dbReference type="RuleBase" id="RU003690"/>
    </source>
</evidence>
<protein>
    <submittedName>
        <fullName evidence="5">Beta-glucosidase 18</fullName>
    </submittedName>
</protein>
<name>A0AAW2MBI1_9LAMI</name>
<dbReference type="Gene3D" id="3.20.20.80">
    <property type="entry name" value="Glycosidases"/>
    <property type="match status" value="1"/>
</dbReference>
<dbReference type="GO" id="GO:0005975">
    <property type="term" value="P:carbohydrate metabolic process"/>
    <property type="evidence" value="ECO:0007669"/>
    <property type="project" value="InterPro"/>
</dbReference>
<reference evidence="5" key="2">
    <citation type="journal article" date="2024" name="Plant">
        <title>Genomic evolution and insights into agronomic trait innovations of Sesamum species.</title>
        <authorList>
            <person name="Miao H."/>
            <person name="Wang L."/>
            <person name="Qu L."/>
            <person name="Liu H."/>
            <person name="Sun Y."/>
            <person name="Le M."/>
            <person name="Wang Q."/>
            <person name="Wei S."/>
            <person name="Zheng Y."/>
            <person name="Lin W."/>
            <person name="Duan Y."/>
            <person name="Cao H."/>
            <person name="Xiong S."/>
            <person name="Wang X."/>
            <person name="Wei L."/>
            <person name="Li C."/>
            <person name="Ma Q."/>
            <person name="Ju M."/>
            <person name="Zhao R."/>
            <person name="Li G."/>
            <person name="Mu C."/>
            <person name="Tian Q."/>
            <person name="Mei H."/>
            <person name="Zhang T."/>
            <person name="Gao T."/>
            <person name="Zhang H."/>
        </authorList>
    </citation>
    <scope>NUCLEOTIDE SEQUENCE</scope>
    <source>
        <strain evidence="5">KEN8</strain>
    </source>
</reference>
<feature type="signal peptide" evidence="4">
    <location>
        <begin position="1"/>
        <end position="28"/>
    </location>
</feature>
<keyword evidence="3" id="KW-0472">Membrane</keyword>
<feature type="chain" id="PRO_5043721902" evidence="4">
    <location>
        <begin position="29"/>
        <end position="576"/>
    </location>
</feature>
<organism evidence="5">
    <name type="scientific">Sesamum calycinum</name>
    <dbReference type="NCBI Taxonomy" id="2727403"/>
    <lineage>
        <taxon>Eukaryota</taxon>
        <taxon>Viridiplantae</taxon>
        <taxon>Streptophyta</taxon>
        <taxon>Embryophyta</taxon>
        <taxon>Tracheophyta</taxon>
        <taxon>Spermatophyta</taxon>
        <taxon>Magnoliopsida</taxon>
        <taxon>eudicotyledons</taxon>
        <taxon>Gunneridae</taxon>
        <taxon>Pentapetalae</taxon>
        <taxon>asterids</taxon>
        <taxon>lamiids</taxon>
        <taxon>Lamiales</taxon>
        <taxon>Pedaliaceae</taxon>
        <taxon>Sesamum</taxon>
    </lineage>
</organism>
<evidence type="ECO:0000256" key="1">
    <source>
        <dbReference type="ARBA" id="ARBA00010838"/>
    </source>
</evidence>
<dbReference type="PRINTS" id="PR00131">
    <property type="entry name" value="GLHYDRLASE1"/>
</dbReference>
<evidence type="ECO:0000313" key="5">
    <source>
        <dbReference type="EMBL" id="KAL0328501.1"/>
    </source>
</evidence>
<evidence type="ECO:0000256" key="3">
    <source>
        <dbReference type="SAM" id="Phobius"/>
    </source>
</evidence>
<comment type="caution">
    <text evidence="5">The sequence shown here is derived from an EMBL/GenBank/DDBJ whole genome shotgun (WGS) entry which is preliminary data.</text>
</comment>
<keyword evidence="3" id="KW-0812">Transmembrane</keyword>
<dbReference type="InterPro" id="IPR017853">
    <property type="entry name" value="GH"/>
</dbReference>
<dbReference type="GO" id="GO:0008422">
    <property type="term" value="F:beta-glucosidase activity"/>
    <property type="evidence" value="ECO:0007669"/>
    <property type="project" value="TreeGrafter"/>
</dbReference>
<dbReference type="PANTHER" id="PTHR10353">
    <property type="entry name" value="GLYCOSYL HYDROLASE"/>
    <property type="match status" value="1"/>
</dbReference>
<dbReference type="InterPro" id="IPR001360">
    <property type="entry name" value="Glyco_hydro_1"/>
</dbReference>
<dbReference type="SUPFAM" id="SSF51445">
    <property type="entry name" value="(Trans)glycosidases"/>
    <property type="match status" value="1"/>
</dbReference>
<feature type="transmembrane region" description="Helical" evidence="3">
    <location>
        <begin position="114"/>
        <end position="133"/>
    </location>
</feature>
<evidence type="ECO:0000256" key="4">
    <source>
        <dbReference type="SAM" id="SignalP"/>
    </source>
</evidence>
<accession>A0AAW2MBI1</accession>
<dbReference type="PANTHER" id="PTHR10353:SF175">
    <property type="entry name" value="BETA-GLUCOSIDASE 18-LIKE ISOFORM X1"/>
    <property type="match status" value="1"/>
</dbReference>
<gene>
    <name evidence="5" type="ORF">Scaly_2282700</name>
</gene>
<feature type="transmembrane region" description="Helical" evidence="3">
    <location>
        <begin position="49"/>
        <end position="70"/>
    </location>
</feature>
<reference evidence="5" key="1">
    <citation type="submission" date="2020-06" db="EMBL/GenBank/DDBJ databases">
        <authorList>
            <person name="Li T."/>
            <person name="Hu X."/>
            <person name="Zhang T."/>
            <person name="Song X."/>
            <person name="Zhang H."/>
            <person name="Dai N."/>
            <person name="Sheng W."/>
            <person name="Hou X."/>
            <person name="Wei L."/>
        </authorList>
    </citation>
    <scope>NUCLEOTIDE SEQUENCE</scope>
    <source>
        <strain evidence="5">KEN8</strain>
        <tissue evidence="5">Leaf</tissue>
    </source>
</reference>
<dbReference type="AlphaFoldDB" id="A0AAW2MBI1"/>
<sequence>MENIKITWVFVSYCLILLLSAAISPAEEQVNVKRSDFPHGFHFGATTSAYQVCVLSLPVSTTVFIFPLFLKKMELDPCCLCRSFVKVEGAVHEDGKGLSNWDVYCRIQGDKPQFLVSSVALCLILCSCLFVAVEFDFWCVLRFSGNIVDGTNGDIANDHYHRYMSLGLTAYRFSISWSRVLPRGRHGGVNQAGINFYNSIIDNLLLRGIQPFVTIFHNEYPQELEDRFGGWLSPDSFHWTGVLMGNYVSGLTGKSFVHFSETCFKHFADRVQYWMTMNEPNLLAEAAYEKGRSPPARCSPPFGHCASGNSDVEPLVAVHNMLLAHARAAKLYHEQYKSKVNGVIGITVCAYMYIPLREIEDDTEAANRALALMLLEMKRYHGSELPNFSLEERELVRDSIDFIGINHYGTLYAKDCIHSSCICNDSTCTLGMSEFFVVPRGMEGIVNYIKERYHNKPMFVTENGYSSPGNEDDIYGHDVKRIHYHQSYLASLAQAVRNGADVRGYFIWSFMDNFEWSNGYRLKFGIYRIDRQTLNRIPKLSATWYRDFLSNSSLGGVNLSSTVPDENKDVSMVHSE</sequence>
<keyword evidence="3" id="KW-1133">Transmembrane helix</keyword>
<proteinExistence type="inferred from homology"/>
<comment type="similarity">
    <text evidence="1 2">Belongs to the glycosyl hydrolase 1 family.</text>
</comment>
<dbReference type="Pfam" id="PF00232">
    <property type="entry name" value="Glyco_hydro_1"/>
    <property type="match status" value="1"/>
</dbReference>
<dbReference type="EMBL" id="JACGWM010000014">
    <property type="protein sequence ID" value="KAL0328501.1"/>
    <property type="molecule type" value="Genomic_DNA"/>
</dbReference>
<keyword evidence="4" id="KW-0732">Signal</keyword>